<keyword evidence="2" id="KW-1185">Reference proteome</keyword>
<accession>A0ACC2LZD0</accession>
<organism evidence="1 2">
    <name type="scientific">Persea americana</name>
    <name type="common">Avocado</name>
    <dbReference type="NCBI Taxonomy" id="3435"/>
    <lineage>
        <taxon>Eukaryota</taxon>
        <taxon>Viridiplantae</taxon>
        <taxon>Streptophyta</taxon>
        <taxon>Embryophyta</taxon>
        <taxon>Tracheophyta</taxon>
        <taxon>Spermatophyta</taxon>
        <taxon>Magnoliopsida</taxon>
        <taxon>Magnoliidae</taxon>
        <taxon>Laurales</taxon>
        <taxon>Lauraceae</taxon>
        <taxon>Persea</taxon>
    </lineage>
</organism>
<gene>
    <name evidence="1" type="ORF">MRB53_015493</name>
</gene>
<dbReference type="EMBL" id="CM056813">
    <property type="protein sequence ID" value="KAJ8638799.1"/>
    <property type="molecule type" value="Genomic_DNA"/>
</dbReference>
<sequence length="585" mass="66450">MRDAMKKSQRASINSKKKSFFELSVSLIFSLWCLVFLFYTRLGHSHGNRYSYIDERNNTHSSGIPLESGCYLEGNNLTVVDHDSVGFGHAFGHKKGLEETIKDFLVKYSILECEVQPQKQNITNIKQEKELKNERSSSPTHLGLDEFRNRKMQERGVNMADQLLNITHKREPGGSEYNYASASKGAKVLAHNKEAKGASNILGWDKDKYLRNPCSVDGKFVVIELSEETLVDTVVIANFEHHSSNFKDFELLGSLTYPMETWTSLGNFVAGNVKHTQRFTLPEPKWVRYLKLNLISHYGSEFYCTLSFVEVYGVDAIEWMLEDLIVVPEKPAVDQSSNSNTVRVVSPRPEAVSPEKKEIVQIHSVVDPPAKVVDILNGQRLDTTSTKNDGLVSNLPDPVKEVRQQTKGRVPSDTVLMILMQKVRSLELTFSMLEGYVEELKQRYGNVLPKFKRELSRNSLLLEVTKSEIKNVMEWKEVVDKELSHLDSWKSFVTVQMDALVKDNIILRFNIQKVSSDRASIENKELAVLAVSLFFACIAFLKLVLDQILLLFKACKSENICRTSRGWLLILASSSMTTLIALFYD</sequence>
<comment type="caution">
    <text evidence="1">The sequence shown here is derived from an EMBL/GenBank/DDBJ whole genome shotgun (WGS) entry which is preliminary data.</text>
</comment>
<name>A0ACC2LZD0_PERAE</name>
<evidence type="ECO:0000313" key="2">
    <source>
        <dbReference type="Proteomes" id="UP001234297"/>
    </source>
</evidence>
<proteinExistence type="predicted"/>
<evidence type="ECO:0000313" key="1">
    <source>
        <dbReference type="EMBL" id="KAJ8638799.1"/>
    </source>
</evidence>
<dbReference type="Proteomes" id="UP001234297">
    <property type="component" value="Chromosome 5"/>
</dbReference>
<reference evidence="1 2" key="1">
    <citation type="journal article" date="2022" name="Hortic Res">
        <title>A haplotype resolved chromosomal level avocado genome allows analysis of novel avocado genes.</title>
        <authorList>
            <person name="Nath O."/>
            <person name="Fletcher S.J."/>
            <person name="Hayward A."/>
            <person name="Shaw L.M."/>
            <person name="Masouleh A.K."/>
            <person name="Furtado A."/>
            <person name="Henry R.J."/>
            <person name="Mitter N."/>
        </authorList>
    </citation>
    <scope>NUCLEOTIDE SEQUENCE [LARGE SCALE GENOMIC DNA]</scope>
    <source>
        <strain evidence="2">cv. Hass</strain>
    </source>
</reference>
<protein>
    <submittedName>
        <fullName evidence="1">Uncharacterized protein</fullName>
    </submittedName>
</protein>